<name>A0A2H1WMR9_SPOFR</name>
<dbReference type="EMBL" id="ODYU01009694">
    <property type="protein sequence ID" value="SOQ54307.1"/>
    <property type="molecule type" value="Genomic_DNA"/>
</dbReference>
<evidence type="ECO:0000313" key="1">
    <source>
        <dbReference type="EMBL" id="SOQ54307.1"/>
    </source>
</evidence>
<sequence>MHSGGCIVSQLHYTSKKVWESHASARIGYLDRSDTTASQKTDVKQCLRCAPIKVCNFISDRVLFHLSWPSRDIGTSEVSQTSDMYTSCDKIDDVIMFYHKPYNEEPE</sequence>
<accession>A0A2H1WMR9</accession>
<organism evidence="1">
    <name type="scientific">Spodoptera frugiperda</name>
    <name type="common">Fall armyworm</name>
    <dbReference type="NCBI Taxonomy" id="7108"/>
    <lineage>
        <taxon>Eukaryota</taxon>
        <taxon>Metazoa</taxon>
        <taxon>Ecdysozoa</taxon>
        <taxon>Arthropoda</taxon>
        <taxon>Hexapoda</taxon>
        <taxon>Insecta</taxon>
        <taxon>Pterygota</taxon>
        <taxon>Neoptera</taxon>
        <taxon>Endopterygota</taxon>
        <taxon>Lepidoptera</taxon>
        <taxon>Glossata</taxon>
        <taxon>Ditrysia</taxon>
        <taxon>Noctuoidea</taxon>
        <taxon>Noctuidae</taxon>
        <taxon>Amphipyrinae</taxon>
        <taxon>Spodoptera</taxon>
    </lineage>
</organism>
<reference evidence="1" key="1">
    <citation type="submission" date="2016-07" db="EMBL/GenBank/DDBJ databases">
        <authorList>
            <person name="Bretaudeau A."/>
        </authorList>
    </citation>
    <scope>NUCLEOTIDE SEQUENCE</scope>
    <source>
        <strain evidence="1">Rice</strain>
        <tissue evidence="1">Whole body</tissue>
    </source>
</reference>
<gene>
    <name evidence="1" type="ORF">SFRICE_032735</name>
</gene>
<protein>
    <submittedName>
        <fullName evidence="1">SFRICE_032735</fullName>
    </submittedName>
</protein>
<dbReference type="AlphaFoldDB" id="A0A2H1WMR9"/>
<proteinExistence type="predicted"/>